<keyword evidence="2" id="KW-0812">Transmembrane</keyword>
<proteinExistence type="predicted"/>
<accession>A0ABP8JB61</accession>
<evidence type="ECO:0000256" key="1">
    <source>
        <dbReference type="SAM" id="MobiDB-lite"/>
    </source>
</evidence>
<comment type="caution">
    <text evidence="3">The sequence shown here is derived from an EMBL/GenBank/DDBJ whole genome shotgun (WGS) entry which is preliminary data.</text>
</comment>
<gene>
    <name evidence="3" type="ORF">GCM10023167_12350</name>
</gene>
<feature type="transmembrane region" description="Helical" evidence="2">
    <location>
        <begin position="509"/>
        <end position="530"/>
    </location>
</feature>
<reference evidence="4" key="1">
    <citation type="journal article" date="2019" name="Int. J. Syst. Evol. Microbiol.">
        <title>The Global Catalogue of Microorganisms (GCM) 10K type strain sequencing project: providing services to taxonomists for standard genome sequencing and annotation.</title>
        <authorList>
            <consortium name="The Broad Institute Genomics Platform"/>
            <consortium name="The Broad Institute Genome Sequencing Center for Infectious Disease"/>
            <person name="Wu L."/>
            <person name="Ma J."/>
        </authorList>
    </citation>
    <scope>NUCLEOTIDE SEQUENCE [LARGE SCALE GENOMIC DNA]</scope>
    <source>
        <strain evidence="4">JCM 17808</strain>
    </source>
</reference>
<feature type="compositionally biased region" description="Low complexity" evidence="1">
    <location>
        <begin position="488"/>
        <end position="501"/>
    </location>
</feature>
<feature type="compositionally biased region" description="Low complexity" evidence="1">
    <location>
        <begin position="406"/>
        <end position="417"/>
    </location>
</feature>
<sequence>MRIGACALWSASFESGAEGSSAARAPSTPLCRFEVIMSRSRPSASFSVPALSALSALALSSAAVLPPAAAAAPADPDRGAAEYTLTLLDPTDGVMSSAQGISESGEVIGLQRPTKKAQPQETVLWRAGEATGEALGQYQGTSQFSRPFDISDARTAVGEAFDDAGSSVPVLWADGAAPVRAHDSSGFAVDIANSGTIVVQTAEGAFRWRPDALEPLPAPAAEEPGSEVTRVRVTALAEDGSAVGTATIEEAHGDHSHGVRRAVVWDGDTPTLLEEPAEHVSADPAGIAGADLVVGSARIDRVETAYVWREGRAEALATTPMAEYPHTKAAAVNTQGQAVGYASRYAGNTSFGGSALLWDGGGVTALDSVVDLPEGVTLREARDINEAGQIVGTAETPEGARGYVLTPTAGEPTGEPTPTEEPSEEPSDGSSDGPTGEPTAPEPTDRPSGDPTEAPDSTPSVSPSPDAQPTHTYSPTSPGGRDDDSTDDSASGSGRGDSPGSLPRTGTQVLGLLGIGAVLVAVGAVTVLRLRRRG</sequence>
<dbReference type="Proteomes" id="UP001500642">
    <property type="component" value="Unassembled WGS sequence"/>
</dbReference>
<feature type="region of interest" description="Disordered" evidence="1">
    <location>
        <begin position="388"/>
        <end position="507"/>
    </location>
</feature>
<keyword evidence="4" id="KW-1185">Reference proteome</keyword>
<name>A0ABP8JB61_9MICO</name>
<evidence type="ECO:0000313" key="4">
    <source>
        <dbReference type="Proteomes" id="UP001500642"/>
    </source>
</evidence>
<feature type="compositionally biased region" description="Low complexity" evidence="1">
    <location>
        <begin position="455"/>
        <end position="465"/>
    </location>
</feature>
<organism evidence="3 4">
    <name type="scientific">Brevibacterium pityocampae</name>
    <dbReference type="NCBI Taxonomy" id="506594"/>
    <lineage>
        <taxon>Bacteria</taxon>
        <taxon>Bacillati</taxon>
        <taxon>Actinomycetota</taxon>
        <taxon>Actinomycetes</taxon>
        <taxon>Micrococcales</taxon>
        <taxon>Brevibacteriaceae</taxon>
        <taxon>Brevibacterium</taxon>
    </lineage>
</organism>
<keyword evidence="2" id="KW-0472">Membrane</keyword>
<keyword evidence="2" id="KW-1133">Transmembrane helix</keyword>
<protein>
    <recommendedName>
        <fullName evidence="5">Gram-positive cocci surface proteins LPxTG domain-containing protein</fullName>
    </recommendedName>
</protein>
<feature type="compositionally biased region" description="Low complexity" evidence="1">
    <location>
        <begin position="428"/>
        <end position="439"/>
    </location>
</feature>
<evidence type="ECO:0000313" key="3">
    <source>
        <dbReference type="EMBL" id="GAA4388004.1"/>
    </source>
</evidence>
<evidence type="ECO:0000256" key="2">
    <source>
        <dbReference type="SAM" id="Phobius"/>
    </source>
</evidence>
<dbReference type="EMBL" id="BAABGL010000006">
    <property type="protein sequence ID" value="GAA4388004.1"/>
    <property type="molecule type" value="Genomic_DNA"/>
</dbReference>
<evidence type="ECO:0008006" key="5">
    <source>
        <dbReference type="Google" id="ProtNLM"/>
    </source>
</evidence>